<keyword evidence="2" id="KW-1185">Reference proteome</keyword>
<dbReference type="EMBL" id="CABFOC020000014">
    <property type="protein sequence ID" value="CAH0046409.1"/>
    <property type="molecule type" value="Genomic_DNA"/>
</dbReference>
<evidence type="ECO:0000313" key="2">
    <source>
        <dbReference type="Proteomes" id="UP000775872"/>
    </source>
</evidence>
<gene>
    <name evidence="1" type="ORF">CSOL1703_00012143</name>
</gene>
<dbReference type="OrthoDB" id="4763081at2759"/>
<accession>A0A9N9YZT9</accession>
<protein>
    <submittedName>
        <fullName evidence="1">Uncharacterized protein</fullName>
    </submittedName>
</protein>
<sequence length="618" mass="69729">MLRRQPSPSRVPTIHLPFHHRCGACGRSFASDGSMTAVARRDNAFTKYQILGIFAPFYLPNGALELDKLYYPCDVEGCGRCADAPMAIACHHDCLNLFFDEIKGQDRFMKLWIASTWKDPCYRCPPLLLPPSDNPEACIDAAGFVCRRPSLVKLPPSVQRMILDLCGDDVFLWRYTTVCELARQINWAPSFAGTLPLGEIHGWSRTQEPTVLQSLNDGQPLEAHTNSAQLRAAKSSNEQYILLVIDSQGLRDIVRLHELVDRRRSRSEKLRYISGPVESFSGFSVDFMYGLARLVVPSGRKVQVWHSQVPPNNEMMIDSVGPPPDLAPRTSLFSASRFISIDLSKCEGLTVFSSPHGVVAIYAHTTEKSFALKAYEEIFPLQLRHSAIWSYVPLRPTDEVLSLGLRFQCSQGRRWLPSLIIRLKSGQHTIGPWYNPEDGPAEDYTFPVRGRPTLVYEAPTHYSIPSLTVWPQTAFCKEEVQTLEARLPPLRDPHFSMAPLENIHTVKVYSDGAPGFCRGMIITYYDSTIRVVGECRWALKEVMLYKNPSKLFYYQREYSGHRASSDAPRMEAADVVFDADEIVAPASCHGEGWRSCELSGNLHFWFNARESHLTVHQA</sequence>
<organism evidence="1 2">
    <name type="scientific">Clonostachys solani</name>
    <dbReference type="NCBI Taxonomy" id="160281"/>
    <lineage>
        <taxon>Eukaryota</taxon>
        <taxon>Fungi</taxon>
        <taxon>Dikarya</taxon>
        <taxon>Ascomycota</taxon>
        <taxon>Pezizomycotina</taxon>
        <taxon>Sordariomycetes</taxon>
        <taxon>Hypocreomycetidae</taxon>
        <taxon>Hypocreales</taxon>
        <taxon>Bionectriaceae</taxon>
        <taxon>Clonostachys</taxon>
    </lineage>
</organism>
<reference evidence="1" key="1">
    <citation type="submission" date="2021-10" db="EMBL/GenBank/DDBJ databases">
        <authorList>
            <person name="Piombo E."/>
        </authorList>
    </citation>
    <scope>NUCLEOTIDE SEQUENCE</scope>
</reference>
<proteinExistence type="predicted"/>
<dbReference type="AlphaFoldDB" id="A0A9N9YZT9"/>
<name>A0A9N9YZT9_9HYPO</name>
<comment type="caution">
    <text evidence="1">The sequence shown here is derived from an EMBL/GenBank/DDBJ whole genome shotgun (WGS) entry which is preliminary data.</text>
</comment>
<evidence type="ECO:0000313" key="1">
    <source>
        <dbReference type="EMBL" id="CAH0046409.1"/>
    </source>
</evidence>
<dbReference type="Proteomes" id="UP000775872">
    <property type="component" value="Unassembled WGS sequence"/>
</dbReference>